<dbReference type="Pfam" id="PF00805">
    <property type="entry name" value="Pentapeptide"/>
    <property type="match status" value="1"/>
</dbReference>
<keyword evidence="2" id="KW-1185">Reference proteome</keyword>
<evidence type="ECO:0000313" key="1">
    <source>
        <dbReference type="EMBL" id="KAG0284194.1"/>
    </source>
</evidence>
<dbReference type="PROSITE" id="PS00675">
    <property type="entry name" value="SIGMA54_INTERACT_1"/>
    <property type="match status" value="1"/>
</dbReference>
<evidence type="ECO:0008006" key="3">
    <source>
        <dbReference type="Google" id="ProtNLM"/>
    </source>
</evidence>
<dbReference type="InterPro" id="IPR025662">
    <property type="entry name" value="Sigma_54_int_dom_ATP-bd_1"/>
</dbReference>
<comment type="caution">
    <text evidence="1">The sequence shown here is derived from an EMBL/GenBank/DDBJ whole genome shotgun (WGS) entry which is preliminary data.</text>
</comment>
<reference evidence="1 2" key="1">
    <citation type="journal article" date="2020" name="Fungal Divers.">
        <title>Resolving the Mortierellaceae phylogeny through synthesis of multi-gene phylogenetics and phylogenomics.</title>
        <authorList>
            <person name="Vandepol N."/>
            <person name="Liber J."/>
            <person name="Desiro A."/>
            <person name="Na H."/>
            <person name="Kennedy M."/>
            <person name="Barry K."/>
            <person name="Grigoriev I.V."/>
            <person name="Miller A.N."/>
            <person name="O'Donnell K."/>
            <person name="Stajich J.E."/>
            <person name="Bonito G."/>
        </authorList>
    </citation>
    <scope>NUCLEOTIDE SEQUENCE [LARGE SCALE GENOMIC DNA]</scope>
    <source>
        <strain evidence="1 2">AD045</strain>
    </source>
</reference>
<dbReference type="Gene3D" id="2.160.20.80">
    <property type="entry name" value="E3 ubiquitin-protein ligase SopA"/>
    <property type="match status" value="1"/>
</dbReference>
<sequence length="580" mass="66246">MSSNIPILATLQGERYINPNATSPPNTANSQRQPRLTVPVPIIAGPEDILISKYEYILHKLRALRLANYNQAVYIPPMAKPGLQTADDTLLPLMDKVEDFLEGNGQVMLILGDSGAGKSTFNRYLENELWQTYIKGDRIPLLVNLPTLDRPDKDLMFEQLKRLNFSSHAILELRQCRQFVVMCDGYDECQLTANLHTVNCFNQAGQWNVKMIITCRTQYLGPDYRNRFVPMEEHQYRRAANDLFQEAVIVPFSKGQIEDYVEQYVLFDSRTWTKEEYMHTLTEIPNLMDLVRNPFLLTLYLKALPSVIQGSSDLSRLRVTRIQLYDIFVNNWLEANKHRLQDQRLSAESMMTFDELKEEGFEFNVTKFQQDLAAAIFTRQDGRPIVDYVHRRDKFSWKAMFFCQSPEATILRGASLLNRSGTRHYFVHQSILEYFYSCTICPPSSTAEEFAPQECFDFATALASIDDHPLSQRNLVVEPSIVRLLSERVKSQPAFKEHLLAIIEMSKTDKQASQASANAITILIRSETSFNGTDLQGIRIPGADLSGGQFDSAHFQGADLTGVNFTKSWIRQANFSVSLQ</sequence>
<dbReference type="SUPFAM" id="SSF52540">
    <property type="entry name" value="P-loop containing nucleoside triphosphate hydrolases"/>
    <property type="match status" value="1"/>
</dbReference>
<gene>
    <name evidence="1" type="ORF">BGZ96_011451</name>
</gene>
<protein>
    <recommendedName>
        <fullName evidence="3">NACHT domain-containing protein</fullName>
    </recommendedName>
</protein>
<dbReference type="EMBL" id="JAAAIM010000803">
    <property type="protein sequence ID" value="KAG0284194.1"/>
    <property type="molecule type" value="Genomic_DNA"/>
</dbReference>
<dbReference type="SUPFAM" id="SSF141571">
    <property type="entry name" value="Pentapeptide repeat-like"/>
    <property type="match status" value="1"/>
</dbReference>
<evidence type="ECO:0000313" key="2">
    <source>
        <dbReference type="Proteomes" id="UP001194696"/>
    </source>
</evidence>
<dbReference type="InterPro" id="IPR001646">
    <property type="entry name" value="5peptide_repeat"/>
</dbReference>
<name>A0ABQ7JTW8_9FUNG</name>
<accession>A0ABQ7JTW8</accession>
<dbReference type="InterPro" id="IPR027417">
    <property type="entry name" value="P-loop_NTPase"/>
</dbReference>
<proteinExistence type="predicted"/>
<organism evidence="1 2">
    <name type="scientific">Linnemannia gamsii</name>
    <dbReference type="NCBI Taxonomy" id="64522"/>
    <lineage>
        <taxon>Eukaryota</taxon>
        <taxon>Fungi</taxon>
        <taxon>Fungi incertae sedis</taxon>
        <taxon>Mucoromycota</taxon>
        <taxon>Mortierellomycotina</taxon>
        <taxon>Mortierellomycetes</taxon>
        <taxon>Mortierellales</taxon>
        <taxon>Mortierellaceae</taxon>
        <taxon>Linnemannia</taxon>
    </lineage>
</organism>
<dbReference type="Proteomes" id="UP001194696">
    <property type="component" value="Unassembled WGS sequence"/>
</dbReference>
<dbReference type="Gene3D" id="3.40.50.300">
    <property type="entry name" value="P-loop containing nucleotide triphosphate hydrolases"/>
    <property type="match status" value="1"/>
</dbReference>